<organism evidence="4 5">
    <name type="scientific">Candidatus Desulfatibia vada</name>
    <dbReference type="NCBI Taxonomy" id="2841696"/>
    <lineage>
        <taxon>Bacteria</taxon>
        <taxon>Pseudomonadati</taxon>
        <taxon>Thermodesulfobacteriota</taxon>
        <taxon>Desulfobacteria</taxon>
        <taxon>Desulfobacterales</taxon>
        <taxon>Desulfobacterales incertae sedis</taxon>
        <taxon>Candidatus Desulfatibia</taxon>
    </lineage>
</organism>
<evidence type="ECO:0000313" key="4">
    <source>
        <dbReference type="EMBL" id="MBC8434252.1"/>
    </source>
</evidence>
<dbReference type="GO" id="GO:0000160">
    <property type="term" value="P:phosphorelay signal transduction system"/>
    <property type="evidence" value="ECO:0007669"/>
    <property type="project" value="InterPro"/>
</dbReference>
<feature type="modified residue" description="4-aspartylphosphate" evidence="2">
    <location>
        <position position="68"/>
    </location>
</feature>
<dbReference type="InterPro" id="IPR011006">
    <property type="entry name" value="CheY-like_superfamily"/>
</dbReference>
<dbReference type="EMBL" id="JACNIG010000405">
    <property type="protein sequence ID" value="MBC8434252.1"/>
    <property type="molecule type" value="Genomic_DNA"/>
</dbReference>
<dbReference type="Proteomes" id="UP000605201">
    <property type="component" value="Unassembled WGS sequence"/>
</dbReference>
<evidence type="ECO:0000256" key="2">
    <source>
        <dbReference type="PROSITE-ProRule" id="PRU00169"/>
    </source>
</evidence>
<feature type="domain" description="Response regulatory" evidence="3">
    <location>
        <begin position="19"/>
        <end position="134"/>
    </location>
</feature>
<reference evidence="4 5" key="1">
    <citation type="submission" date="2020-08" db="EMBL/GenBank/DDBJ databases">
        <title>Bridging the membrane lipid divide: bacteria of the FCB group superphylum have the potential to synthesize archaeal ether lipids.</title>
        <authorList>
            <person name="Villanueva L."/>
            <person name="Von Meijenfeldt F.A.B."/>
            <person name="Westbye A.B."/>
            <person name="Yadav S."/>
            <person name="Hopmans E.C."/>
            <person name="Dutilh B.E."/>
            <person name="Sinninghe Damste J.S."/>
        </authorList>
    </citation>
    <scope>NUCLEOTIDE SEQUENCE [LARGE SCALE GENOMIC DNA]</scope>
    <source>
        <strain evidence="4">NIOZ-UU17</strain>
    </source>
</reference>
<dbReference type="PANTHER" id="PTHR44591:SF3">
    <property type="entry name" value="RESPONSE REGULATORY DOMAIN-CONTAINING PROTEIN"/>
    <property type="match status" value="1"/>
</dbReference>
<dbReference type="AlphaFoldDB" id="A0A8J6P5W0"/>
<protein>
    <submittedName>
        <fullName evidence="4">Response regulator</fullName>
    </submittedName>
</protein>
<dbReference type="InterPro" id="IPR050595">
    <property type="entry name" value="Bact_response_regulator"/>
</dbReference>
<dbReference type="CDD" id="cd00156">
    <property type="entry name" value="REC"/>
    <property type="match status" value="1"/>
</dbReference>
<dbReference type="Gene3D" id="3.40.50.2300">
    <property type="match status" value="1"/>
</dbReference>
<keyword evidence="1 2" id="KW-0597">Phosphoprotein</keyword>
<accession>A0A8J6P5W0</accession>
<evidence type="ECO:0000256" key="1">
    <source>
        <dbReference type="ARBA" id="ARBA00022553"/>
    </source>
</evidence>
<dbReference type="InterPro" id="IPR001789">
    <property type="entry name" value="Sig_transdc_resp-reg_receiver"/>
</dbReference>
<sequence>MAEDESSLTIESYSGNGESILIVDDVEDQRQIAFGMLKELGYSVVSVSSGEEAVEYLTTNKVDLLLLDMIMDPGMDGLDTYKKIIELHPGQKAIIASGFSETDRVKELQSLGAGTYIRKPLLLEKIGLAVKEELGK</sequence>
<gene>
    <name evidence="4" type="ORF">H8D96_20275</name>
</gene>
<dbReference type="PANTHER" id="PTHR44591">
    <property type="entry name" value="STRESS RESPONSE REGULATOR PROTEIN 1"/>
    <property type="match status" value="1"/>
</dbReference>
<dbReference type="Pfam" id="PF00072">
    <property type="entry name" value="Response_reg"/>
    <property type="match status" value="1"/>
</dbReference>
<dbReference type="SMART" id="SM00448">
    <property type="entry name" value="REC"/>
    <property type="match status" value="1"/>
</dbReference>
<dbReference type="PROSITE" id="PS50110">
    <property type="entry name" value="RESPONSE_REGULATORY"/>
    <property type="match status" value="1"/>
</dbReference>
<evidence type="ECO:0000313" key="5">
    <source>
        <dbReference type="Proteomes" id="UP000605201"/>
    </source>
</evidence>
<proteinExistence type="predicted"/>
<name>A0A8J6P5W0_9BACT</name>
<comment type="caution">
    <text evidence="4">The sequence shown here is derived from an EMBL/GenBank/DDBJ whole genome shotgun (WGS) entry which is preliminary data.</text>
</comment>
<dbReference type="SUPFAM" id="SSF52172">
    <property type="entry name" value="CheY-like"/>
    <property type="match status" value="1"/>
</dbReference>
<evidence type="ECO:0000259" key="3">
    <source>
        <dbReference type="PROSITE" id="PS50110"/>
    </source>
</evidence>